<dbReference type="OrthoDB" id="3979149at2759"/>
<dbReference type="eggNOG" id="ENOG502S1YW">
    <property type="taxonomic scope" value="Eukaryota"/>
</dbReference>
<dbReference type="OMA" id="STRINYE"/>
<dbReference type="RefSeq" id="XP_003684061.1">
    <property type="nucleotide sequence ID" value="XM_003684013.1"/>
</dbReference>
<dbReference type="Proteomes" id="UP000005666">
    <property type="component" value="Chromosome 1"/>
</dbReference>
<gene>
    <name evidence="2" type="primary">TPHA0A05530</name>
    <name evidence="2" type="ordered locus">TPHA_0A05530</name>
</gene>
<sequence>MSEKTLLKKKEIRKPQIWSLLFYVVLSLSLIAGVEYFKYGTRINYEWFHCTPMKEQIGGPSSSVLKMWAVGGPSCDKRGEFKTLVKRITRDYEPNEESLSYCFIENKDINPIHYPVEDGNKGVPGYVAYVGYDTDADLVAQMCEGSQIFHV</sequence>
<dbReference type="HOGENOM" id="CLU_1759093_0_0_1"/>
<dbReference type="AlphaFoldDB" id="G8BNZ9"/>
<dbReference type="GeneID" id="11532647"/>
<evidence type="ECO:0000313" key="3">
    <source>
        <dbReference type="Proteomes" id="UP000005666"/>
    </source>
</evidence>
<evidence type="ECO:0008006" key="4">
    <source>
        <dbReference type="Google" id="ProtNLM"/>
    </source>
</evidence>
<dbReference type="GO" id="GO:0061576">
    <property type="term" value="C:acyl-CoA ceramide synthase complex"/>
    <property type="evidence" value="ECO:0007669"/>
    <property type="project" value="EnsemblFungi"/>
</dbReference>
<feature type="transmembrane region" description="Helical" evidence="1">
    <location>
        <begin position="20"/>
        <end position="39"/>
    </location>
</feature>
<keyword evidence="3" id="KW-1185">Reference proteome</keyword>
<dbReference type="EMBL" id="HE612856">
    <property type="protein sequence ID" value="CCE61627.1"/>
    <property type="molecule type" value="Genomic_DNA"/>
</dbReference>
<keyword evidence="1" id="KW-0472">Membrane</keyword>
<name>G8BNZ9_TETPH</name>
<evidence type="ECO:0000313" key="2">
    <source>
        <dbReference type="EMBL" id="CCE61627.1"/>
    </source>
</evidence>
<keyword evidence="1" id="KW-1133">Transmembrane helix</keyword>
<dbReference type="KEGG" id="tpf:TPHA_0A05530"/>
<dbReference type="STRING" id="1071381.G8BNZ9"/>
<protein>
    <recommendedName>
        <fullName evidence="4">Ceramide synthase subunit LIP1</fullName>
    </recommendedName>
</protein>
<dbReference type="GO" id="GO:0046513">
    <property type="term" value="P:ceramide biosynthetic process"/>
    <property type="evidence" value="ECO:0007669"/>
    <property type="project" value="EnsemblFungi"/>
</dbReference>
<accession>G8BNZ9</accession>
<proteinExistence type="predicted"/>
<evidence type="ECO:0000256" key="1">
    <source>
        <dbReference type="SAM" id="Phobius"/>
    </source>
</evidence>
<dbReference type="GO" id="GO:0005789">
    <property type="term" value="C:endoplasmic reticulum membrane"/>
    <property type="evidence" value="ECO:0007669"/>
    <property type="project" value="EnsemblFungi"/>
</dbReference>
<dbReference type="GO" id="GO:0050291">
    <property type="term" value="F:sphingosine N-acyltransferase activity"/>
    <property type="evidence" value="ECO:0007669"/>
    <property type="project" value="EnsemblFungi"/>
</dbReference>
<organism evidence="2 3">
    <name type="scientific">Tetrapisispora phaffii (strain ATCC 24235 / CBS 4417 / NBRC 1672 / NRRL Y-8282 / UCD 70-5)</name>
    <name type="common">Yeast</name>
    <name type="synonym">Fabospora phaffii</name>
    <dbReference type="NCBI Taxonomy" id="1071381"/>
    <lineage>
        <taxon>Eukaryota</taxon>
        <taxon>Fungi</taxon>
        <taxon>Dikarya</taxon>
        <taxon>Ascomycota</taxon>
        <taxon>Saccharomycotina</taxon>
        <taxon>Saccharomycetes</taxon>
        <taxon>Saccharomycetales</taxon>
        <taxon>Saccharomycetaceae</taxon>
        <taxon>Tetrapisispora</taxon>
    </lineage>
</organism>
<reference evidence="2 3" key="1">
    <citation type="journal article" date="2011" name="Proc. Natl. Acad. Sci. U.S.A.">
        <title>Evolutionary erosion of yeast sex chromosomes by mating-type switching accidents.</title>
        <authorList>
            <person name="Gordon J.L."/>
            <person name="Armisen D."/>
            <person name="Proux-Wera E."/>
            <person name="Oheigeartaigh S.S."/>
            <person name="Byrne K.P."/>
            <person name="Wolfe K.H."/>
        </authorList>
    </citation>
    <scope>NUCLEOTIDE SEQUENCE [LARGE SCALE GENOMIC DNA]</scope>
    <source>
        <strain evidence="3">ATCC 24235 / CBS 4417 / NBRC 1672 / NRRL Y-8282 / UCD 70-5</strain>
    </source>
</reference>
<keyword evidence="1" id="KW-0812">Transmembrane</keyword>